<dbReference type="KEGG" id="ntr:B0W44_15280"/>
<accession>A0A1U9KC19</accession>
<evidence type="ECO:0000313" key="4">
    <source>
        <dbReference type="EMBL" id="AQS57607.1"/>
    </source>
</evidence>
<dbReference type="PANTHER" id="PTHR24220">
    <property type="entry name" value="IMPORT ATP-BINDING PROTEIN"/>
    <property type="match status" value="1"/>
</dbReference>
<feature type="domain" description="ABC transporter" evidence="3">
    <location>
        <begin position="5"/>
        <end position="245"/>
    </location>
</feature>
<dbReference type="Proteomes" id="UP000188603">
    <property type="component" value="Chromosome"/>
</dbReference>
<dbReference type="AlphaFoldDB" id="A0A1U9KC19"/>
<dbReference type="GO" id="GO:0005524">
    <property type="term" value="F:ATP binding"/>
    <property type="evidence" value="ECO:0007669"/>
    <property type="project" value="UniProtKB-KW"/>
</dbReference>
<evidence type="ECO:0000256" key="2">
    <source>
        <dbReference type="ARBA" id="ARBA00022840"/>
    </source>
</evidence>
<dbReference type="RefSeq" id="WP_077721439.1">
    <property type="nucleotide sequence ID" value="NZ_CP019699.1"/>
</dbReference>
<dbReference type="InterPro" id="IPR027417">
    <property type="entry name" value="P-loop_NTPase"/>
</dbReference>
<dbReference type="Gene3D" id="3.40.50.300">
    <property type="entry name" value="P-loop containing nucleotide triphosphate hydrolases"/>
    <property type="match status" value="1"/>
</dbReference>
<dbReference type="InterPro" id="IPR003593">
    <property type="entry name" value="AAA+_ATPase"/>
</dbReference>
<organism evidence="4 5">
    <name type="scientific">Novibacillus thermophilus</name>
    <dbReference type="NCBI Taxonomy" id="1471761"/>
    <lineage>
        <taxon>Bacteria</taxon>
        <taxon>Bacillati</taxon>
        <taxon>Bacillota</taxon>
        <taxon>Bacilli</taxon>
        <taxon>Bacillales</taxon>
        <taxon>Thermoactinomycetaceae</taxon>
        <taxon>Novibacillus</taxon>
    </lineage>
</organism>
<dbReference type="GO" id="GO:0016887">
    <property type="term" value="F:ATP hydrolysis activity"/>
    <property type="evidence" value="ECO:0007669"/>
    <property type="project" value="InterPro"/>
</dbReference>
<dbReference type="OrthoDB" id="9810992at2"/>
<keyword evidence="5" id="KW-1185">Reference proteome</keyword>
<protein>
    <submittedName>
        <fullName evidence="4">Phosphonate C-P lyase system protein PhnL</fullName>
    </submittedName>
</protein>
<keyword evidence="1" id="KW-0547">Nucleotide-binding</keyword>
<dbReference type="GO" id="GO:0022857">
    <property type="term" value="F:transmembrane transporter activity"/>
    <property type="evidence" value="ECO:0007669"/>
    <property type="project" value="TreeGrafter"/>
</dbReference>
<dbReference type="EMBL" id="CP019699">
    <property type="protein sequence ID" value="AQS57607.1"/>
    <property type="molecule type" value="Genomic_DNA"/>
</dbReference>
<dbReference type="GO" id="GO:0016829">
    <property type="term" value="F:lyase activity"/>
    <property type="evidence" value="ECO:0007669"/>
    <property type="project" value="UniProtKB-KW"/>
</dbReference>
<evidence type="ECO:0000256" key="1">
    <source>
        <dbReference type="ARBA" id="ARBA00022741"/>
    </source>
</evidence>
<reference evidence="4 5" key="1">
    <citation type="journal article" date="2015" name="Int. J. Syst. Evol. Microbiol.">
        <title>Novibacillus thermophilus gen. nov., sp. nov., a Gram-staining-negative and moderately thermophilic member of the family Thermoactinomycetaceae.</title>
        <authorList>
            <person name="Yang G."/>
            <person name="Chen J."/>
            <person name="Zhou S."/>
        </authorList>
    </citation>
    <scope>NUCLEOTIDE SEQUENCE [LARGE SCALE GENOMIC DNA]</scope>
    <source>
        <strain evidence="4 5">SG-1</strain>
    </source>
</reference>
<dbReference type="PROSITE" id="PS50893">
    <property type="entry name" value="ABC_TRANSPORTER_2"/>
    <property type="match status" value="1"/>
</dbReference>
<keyword evidence="2" id="KW-0067">ATP-binding</keyword>
<dbReference type="STRING" id="1471761.B0W44_15280"/>
<evidence type="ECO:0000259" key="3">
    <source>
        <dbReference type="PROSITE" id="PS50893"/>
    </source>
</evidence>
<dbReference type="InterPro" id="IPR003439">
    <property type="entry name" value="ABC_transporter-like_ATP-bd"/>
</dbReference>
<gene>
    <name evidence="4" type="ORF">B0W44_15280</name>
</gene>
<name>A0A1U9KC19_9BACL</name>
<evidence type="ECO:0000313" key="5">
    <source>
        <dbReference type="Proteomes" id="UP000188603"/>
    </source>
</evidence>
<proteinExistence type="predicted"/>
<dbReference type="GO" id="GO:0005886">
    <property type="term" value="C:plasma membrane"/>
    <property type="evidence" value="ECO:0007669"/>
    <property type="project" value="TreeGrafter"/>
</dbReference>
<sequence>MKNLLVVEALRKTFTMHHFHGKDIVGCEDIHLSLPQGRFIGLTGESGAGKSTILKCIYRTYTPTEGTVLFDSDQLGPIDLAKATDREILAIRKREIGYVSQFLNVMPRVTALEVVTDAILDMEEGPGTAKEKAKEMLAYFKLPSLLWDSFPRTFSGGEKLRLNLAQAMAKRPKLLLLDEPTASLDDASKQLVKEMILLLKNSGTSMIGIFHDLDFMETVADEHYHLSHGSLKKIANRHGYKAELVK</sequence>
<dbReference type="Pfam" id="PF00005">
    <property type="entry name" value="ABC_tran"/>
    <property type="match status" value="1"/>
</dbReference>
<dbReference type="SUPFAM" id="SSF52540">
    <property type="entry name" value="P-loop containing nucleoside triphosphate hydrolases"/>
    <property type="match status" value="1"/>
</dbReference>
<dbReference type="SMART" id="SM00382">
    <property type="entry name" value="AAA"/>
    <property type="match status" value="1"/>
</dbReference>
<dbReference type="InterPro" id="IPR015854">
    <property type="entry name" value="ABC_transpr_LolD-like"/>
</dbReference>
<keyword evidence="4" id="KW-0456">Lyase</keyword>